<gene>
    <name evidence="1" type="ORF">AWOD_I_1082</name>
</gene>
<proteinExistence type="predicted"/>
<name>A0A090KI02_9GAMM</name>
<dbReference type="GeneID" id="28540647"/>
<dbReference type="HOGENOM" id="CLU_1660005_0_0_6"/>
<keyword evidence="2" id="KW-1185">Reference proteome</keyword>
<sequence length="159" mass="18850">MRIINVMLLVFLIIFGFYQWKFDDSELSGTRWSCHELSKKFTSEPYKKYQEIGERNVLTFASSSNLTIFQSGELVFKTGKREKYEVLFDMTYTVHKNRISLAYKSIDWYQKPEGSPIFVRDADSLKGFKADLKFLIDDERLYFYNRINNEDSNFVCFSA</sequence>
<reference evidence="2" key="1">
    <citation type="submission" date="2014-09" db="EMBL/GenBank/DDBJ databases">
        <authorList>
            <person name="Hjerde E."/>
        </authorList>
    </citation>
    <scope>NUCLEOTIDE SEQUENCE [LARGE SCALE GENOMIC DNA]</scope>
    <source>
        <strain evidence="2">06/09/139</strain>
    </source>
</reference>
<accession>A0A090KI02</accession>
<dbReference type="Proteomes" id="UP000032427">
    <property type="component" value="Chromosome 1"/>
</dbReference>
<dbReference type="AlphaFoldDB" id="A0A090KI02"/>
<dbReference type="OrthoDB" id="5886340at2"/>
<organism evidence="1 2">
    <name type="scientific">Aliivibrio wodanis</name>
    <dbReference type="NCBI Taxonomy" id="80852"/>
    <lineage>
        <taxon>Bacteria</taxon>
        <taxon>Pseudomonadati</taxon>
        <taxon>Pseudomonadota</taxon>
        <taxon>Gammaproteobacteria</taxon>
        <taxon>Vibrionales</taxon>
        <taxon>Vibrionaceae</taxon>
        <taxon>Aliivibrio</taxon>
    </lineage>
</organism>
<evidence type="ECO:0000313" key="2">
    <source>
        <dbReference type="Proteomes" id="UP000032427"/>
    </source>
</evidence>
<dbReference type="PATRIC" id="fig|80852.17.peg.1108"/>
<protein>
    <submittedName>
        <fullName evidence="1">Membrane protein</fullName>
    </submittedName>
</protein>
<dbReference type="KEGG" id="awd:AWOD_I_1082"/>
<evidence type="ECO:0000313" key="1">
    <source>
        <dbReference type="EMBL" id="CED71169.1"/>
    </source>
</evidence>
<dbReference type="EMBL" id="LN554846">
    <property type="protein sequence ID" value="CED71169.1"/>
    <property type="molecule type" value="Genomic_DNA"/>
</dbReference>